<dbReference type="GO" id="GO:0006633">
    <property type="term" value="P:fatty acid biosynthetic process"/>
    <property type="evidence" value="ECO:0007669"/>
    <property type="project" value="InterPro"/>
</dbReference>
<dbReference type="Gene3D" id="3.40.47.10">
    <property type="match status" value="2"/>
</dbReference>
<proteinExistence type="inferred from homology"/>
<dbReference type="SUPFAM" id="SSF53901">
    <property type="entry name" value="Thiolase-like"/>
    <property type="match status" value="2"/>
</dbReference>
<dbReference type="AlphaFoldDB" id="A0A1H9TVB4"/>
<dbReference type="PROSITE" id="PS00606">
    <property type="entry name" value="KS3_1"/>
    <property type="match status" value="1"/>
</dbReference>
<dbReference type="OrthoDB" id="9808669at2"/>
<dbReference type="FunFam" id="3.40.47.10:FF:000018">
    <property type="entry name" value="3-oxoacyl-[acyl-carrier-protein] synthase 2"/>
    <property type="match status" value="1"/>
</dbReference>
<dbReference type="STRING" id="943816.AN217_16380"/>
<feature type="domain" description="Ketosynthase family 3 (KS3)" evidence="6">
    <location>
        <begin position="7"/>
        <end position="411"/>
    </location>
</feature>
<dbReference type="EMBL" id="FOGO01000007">
    <property type="protein sequence ID" value="SES00894.1"/>
    <property type="molecule type" value="Genomic_DNA"/>
</dbReference>
<dbReference type="InterPro" id="IPR014030">
    <property type="entry name" value="Ketoacyl_synth_N"/>
</dbReference>
<evidence type="ECO:0000313" key="8">
    <source>
        <dbReference type="Proteomes" id="UP000182841"/>
    </source>
</evidence>
<dbReference type="InterPro" id="IPR000794">
    <property type="entry name" value="Beta-ketoacyl_synthase"/>
</dbReference>
<dbReference type="PANTHER" id="PTHR11712">
    <property type="entry name" value="POLYKETIDE SYNTHASE-RELATED"/>
    <property type="match status" value="1"/>
</dbReference>
<dbReference type="InterPro" id="IPR014031">
    <property type="entry name" value="Ketoacyl_synth_C"/>
</dbReference>
<dbReference type="Pfam" id="PF02801">
    <property type="entry name" value="Ketoacyl-synt_C"/>
    <property type="match status" value="1"/>
</dbReference>
<evidence type="ECO:0000256" key="1">
    <source>
        <dbReference type="ARBA" id="ARBA00008467"/>
    </source>
</evidence>
<evidence type="ECO:0000256" key="4">
    <source>
        <dbReference type="RuleBase" id="RU003694"/>
    </source>
</evidence>
<dbReference type="InterPro" id="IPR016039">
    <property type="entry name" value="Thiolase-like"/>
</dbReference>
<evidence type="ECO:0000256" key="3">
    <source>
        <dbReference type="ARBA" id="ARBA00023315"/>
    </source>
</evidence>
<dbReference type="NCBIfam" id="NF005589">
    <property type="entry name" value="PRK07314.1"/>
    <property type="match status" value="1"/>
</dbReference>
<keyword evidence="2 4" id="KW-0808">Transferase</keyword>
<dbReference type="InterPro" id="IPR018201">
    <property type="entry name" value="Ketoacyl_synth_AS"/>
</dbReference>
<dbReference type="Proteomes" id="UP000182841">
    <property type="component" value="Unassembled WGS sequence"/>
</dbReference>
<dbReference type="SMART" id="SM00825">
    <property type="entry name" value="PKS_KS"/>
    <property type="match status" value="1"/>
</dbReference>
<gene>
    <name evidence="7" type="ORF">SAMN05421870_10714</name>
</gene>
<protein>
    <submittedName>
        <fullName evidence="7">3-oxoacyl-[acyl-carrier-protein] synthase II</fullName>
    </submittedName>
</protein>
<keyword evidence="3" id="KW-0012">Acyltransferase</keyword>
<dbReference type="GO" id="GO:0004315">
    <property type="term" value="F:3-oxoacyl-[acyl-carrier-protein] synthase activity"/>
    <property type="evidence" value="ECO:0007669"/>
    <property type="project" value="InterPro"/>
</dbReference>
<dbReference type="RefSeq" id="WP_075000973.1">
    <property type="nucleotide sequence ID" value="NZ_FOGO01000007.1"/>
</dbReference>
<sequence length="417" mass="41735">MSGGGSGRAAAVTGLGLVTPAGLGTEQTWRRVCSGRSTAAEDPALAGAPVPLSCRVEGFEPRRHVGGAQPWRDDRFTQFALVAAREAVRDAALEPRSWDGARVAVVLGSAAGGVATYEEQHHRFLTTGHRAVSPLTLPAFLPNMAAGRLAIDLGAHGPALHTATACASGATAVAVAAMLLDAGACDIAVAGGSDAMVTPLCATAFARAGALSRRVGDPAGASRPFDTERDGFVLAEGAGVLVLERAPDAAARGAPVRALLAGHGSSADAHHTVAPEPEGRHLRRAAEQALDRAGAARTDVDHVNAHGTGTPLNDRTEGAVLHALFGGGPAVTSTKGVTGHMMGAAGAVEAALTVLAVQRGTVPPTANLRGADPGARGLDLVHGTARSRPVGLALSNSCGFGGHNVVLAFVSAATPVG</sequence>
<evidence type="ECO:0000313" key="7">
    <source>
        <dbReference type="EMBL" id="SES00894.1"/>
    </source>
</evidence>
<name>A0A1H9TVB4_9ACTN</name>
<feature type="region of interest" description="Disordered" evidence="5">
    <location>
        <begin position="292"/>
        <end position="314"/>
    </location>
</feature>
<evidence type="ECO:0000256" key="5">
    <source>
        <dbReference type="SAM" id="MobiDB-lite"/>
    </source>
</evidence>
<accession>A0A1H9TVB4</accession>
<keyword evidence="8" id="KW-1185">Reference proteome</keyword>
<dbReference type="PROSITE" id="PS52004">
    <property type="entry name" value="KS3_2"/>
    <property type="match status" value="1"/>
</dbReference>
<organism evidence="7 8">
    <name type="scientific">Streptomyces qinglanensis</name>
    <dbReference type="NCBI Taxonomy" id="943816"/>
    <lineage>
        <taxon>Bacteria</taxon>
        <taxon>Bacillati</taxon>
        <taxon>Actinomycetota</taxon>
        <taxon>Actinomycetes</taxon>
        <taxon>Kitasatosporales</taxon>
        <taxon>Streptomycetaceae</taxon>
        <taxon>Streptomyces</taxon>
    </lineage>
</organism>
<reference evidence="8" key="1">
    <citation type="submission" date="2016-10" db="EMBL/GenBank/DDBJ databases">
        <authorList>
            <person name="Varghese N."/>
            <person name="Submissions S."/>
        </authorList>
    </citation>
    <scope>NUCLEOTIDE SEQUENCE [LARGE SCALE GENOMIC DNA]</scope>
    <source>
        <strain evidence="8">CGMCC 4.6825</strain>
    </source>
</reference>
<dbReference type="InterPro" id="IPR020841">
    <property type="entry name" value="PKS_Beta-ketoAc_synthase_dom"/>
</dbReference>
<dbReference type="Pfam" id="PF00109">
    <property type="entry name" value="ketoacyl-synt"/>
    <property type="match status" value="1"/>
</dbReference>
<evidence type="ECO:0000256" key="2">
    <source>
        <dbReference type="ARBA" id="ARBA00022679"/>
    </source>
</evidence>
<comment type="similarity">
    <text evidence="1 4">Belongs to the thiolase-like superfamily. Beta-ketoacyl-ACP synthases family.</text>
</comment>
<dbReference type="PANTHER" id="PTHR11712:SF347">
    <property type="entry name" value="BETA KETOACYL-ACYL CARRIER PROTEIN SYNTHASE"/>
    <property type="match status" value="1"/>
</dbReference>
<evidence type="ECO:0000259" key="6">
    <source>
        <dbReference type="PROSITE" id="PS52004"/>
    </source>
</evidence>
<dbReference type="CDD" id="cd00834">
    <property type="entry name" value="KAS_I_II"/>
    <property type="match status" value="1"/>
</dbReference>